<dbReference type="GO" id="GO:0004222">
    <property type="term" value="F:metalloendopeptidase activity"/>
    <property type="evidence" value="ECO:0007669"/>
    <property type="project" value="UniProtKB-UniRule"/>
</dbReference>
<evidence type="ECO:0000256" key="2">
    <source>
        <dbReference type="RuleBase" id="RU361183"/>
    </source>
</evidence>
<sequence>MGSNGESSDQKQSSGTAENPGTGCGSSIGRQGGRQYISLQRPGYVKSGVVHHEILHALGFHHEQSHSDRDRFVTINYTNIQPGKEKNFRKVQTNNSYTDYTAPSCTTGTGKQEF</sequence>
<feature type="binding site" evidence="1">
    <location>
        <position position="52"/>
    </location>
    <ligand>
        <name>Zn(2+)</name>
        <dbReference type="ChEBI" id="CHEBI:29105"/>
        <note>catalytic</note>
    </ligand>
</feature>
<dbReference type="EC" id="3.4.24.-" evidence="2"/>
<dbReference type="PANTHER" id="PTHR10127:SF899">
    <property type="entry name" value="ASTACIN-LIKE METALLOENDOPEPTIDASE-RELATED"/>
    <property type="match status" value="1"/>
</dbReference>
<dbReference type="Pfam" id="PF01400">
    <property type="entry name" value="Astacin"/>
    <property type="match status" value="1"/>
</dbReference>
<evidence type="ECO:0000256" key="1">
    <source>
        <dbReference type="PROSITE-ProRule" id="PRU01211"/>
    </source>
</evidence>
<evidence type="ECO:0000256" key="3">
    <source>
        <dbReference type="SAM" id="MobiDB-lite"/>
    </source>
</evidence>
<feature type="compositionally biased region" description="Polar residues" evidence="3">
    <location>
        <begin position="1"/>
        <end position="19"/>
    </location>
</feature>
<keyword evidence="1 2" id="KW-0479">Metal-binding</keyword>
<dbReference type="Proteomes" id="UP000324091">
    <property type="component" value="Chromosome 2"/>
</dbReference>
<feature type="region of interest" description="Disordered" evidence="3">
    <location>
        <begin position="94"/>
        <end position="114"/>
    </location>
</feature>
<feature type="domain" description="Peptidase M12A" evidence="4">
    <location>
        <begin position="1"/>
        <end position="114"/>
    </location>
</feature>
<evidence type="ECO:0000313" key="6">
    <source>
        <dbReference type="Proteomes" id="UP000324091"/>
    </source>
</evidence>
<evidence type="ECO:0000313" key="5">
    <source>
        <dbReference type="EMBL" id="TWW67659.1"/>
    </source>
</evidence>
<feature type="binding site" evidence="1">
    <location>
        <position position="56"/>
    </location>
    <ligand>
        <name>Zn(2+)</name>
        <dbReference type="ChEBI" id="CHEBI:29105"/>
        <note>catalytic</note>
    </ligand>
</feature>
<keyword evidence="1 2" id="KW-0482">Metalloprotease</keyword>
<dbReference type="InterPro" id="IPR024079">
    <property type="entry name" value="MetalloPept_cat_dom_sf"/>
</dbReference>
<dbReference type="GO" id="GO:0006508">
    <property type="term" value="P:proteolysis"/>
    <property type="evidence" value="ECO:0007669"/>
    <property type="project" value="UniProtKB-KW"/>
</dbReference>
<dbReference type="Gene3D" id="3.40.390.10">
    <property type="entry name" value="Collagenase (Catalytic Domain)"/>
    <property type="match status" value="1"/>
</dbReference>
<organism evidence="5 6">
    <name type="scientific">Takifugu flavidus</name>
    <name type="common">sansaifugu</name>
    <dbReference type="NCBI Taxonomy" id="433684"/>
    <lineage>
        <taxon>Eukaryota</taxon>
        <taxon>Metazoa</taxon>
        <taxon>Chordata</taxon>
        <taxon>Craniata</taxon>
        <taxon>Vertebrata</taxon>
        <taxon>Euteleostomi</taxon>
        <taxon>Actinopterygii</taxon>
        <taxon>Neopterygii</taxon>
        <taxon>Teleostei</taxon>
        <taxon>Neoteleostei</taxon>
        <taxon>Acanthomorphata</taxon>
        <taxon>Eupercaria</taxon>
        <taxon>Tetraodontiformes</taxon>
        <taxon>Tetradontoidea</taxon>
        <taxon>Tetraodontidae</taxon>
        <taxon>Takifugu</taxon>
    </lineage>
</organism>
<dbReference type="PROSITE" id="PS51864">
    <property type="entry name" value="ASTACIN"/>
    <property type="match status" value="1"/>
</dbReference>
<feature type="binding site" evidence="1">
    <location>
        <position position="62"/>
    </location>
    <ligand>
        <name>Zn(2+)</name>
        <dbReference type="ChEBI" id="CHEBI:29105"/>
        <note>catalytic</note>
    </ligand>
</feature>
<comment type="cofactor">
    <cofactor evidence="1 2">
        <name>Zn(2+)</name>
        <dbReference type="ChEBI" id="CHEBI:29105"/>
    </cofactor>
    <text evidence="1 2">Binds 1 zinc ion per subunit.</text>
</comment>
<dbReference type="InterPro" id="IPR001506">
    <property type="entry name" value="Peptidase_M12A"/>
</dbReference>
<keyword evidence="1 2" id="KW-0645">Protease</keyword>
<gene>
    <name evidence="5" type="ORF">D4764_02G0007000</name>
</gene>
<evidence type="ECO:0000259" key="4">
    <source>
        <dbReference type="PROSITE" id="PS51864"/>
    </source>
</evidence>
<comment type="caution">
    <text evidence="5">The sequence shown here is derived from an EMBL/GenBank/DDBJ whole genome shotgun (WGS) entry which is preliminary data.</text>
</comment>
<keyword evidence="1 2" id="KW-0862">Zinc</keyword>
<keyword evidence="6" id="KW-1185">Reference proteome</keyword>
<comment type="caution">
    <text evidence="1">Lacks conserved residue(s) required for the propagation of feature annotation.</text>
</comment>
<protein>
    <recommendedName>
        <fullName evidence="2">Metalloendopeptidase</fullName>
        <ecNumber evidence="2">3.4.24.-</ecNumber>
    </recommendedName>
</protein>
<dbReference type="SUPFAM" id="SSF55486">
    <property type="entry name" value="Metalloproteases ('zincins'), catalytic domain"/>
    <property type="match status" value="1"/>
</dbReference>
<proteinExistence type="predicted"/>
<dbReference type="PANTHER" id="PTHR10127">
    <property type="entry name" value="DISCOIDIN, CUB, EGF, LAMININ , AND ZINC METALLOPROTEASE DOMAIN CONTAINING"/>
    <property type="match status" value="1"/>
</dbReference>
<dbReference type="GO" id="GO:0008270">
    <property type="term" value="F:zinc ion binding"/>
    <property type="evidence" value="ECO:0007669"/>
    <property type="project" value="UniProtKB-UniRule"/>
</dbReference>
<dbReference type="AlphaFoldDB" id="A0A5C6NLW2"/>
<dbReference type="InterPro" id="IPR006026">
    <property type="entry name" value="Peptidase_Metallo"/>
</dbReference>
<feature type="region of interest" description="Disordered" evidence="3">
    <location>
        <begin position="1"/>
        <end position="35"/>
    </location>
</feature>
<dbReference type="EMBL" id="RHFK02000012">
    <property type="protein sequence ID" value="TWW67659.1"/>
    <property type="molecule type" value="Genomic_DNA"/>
</dbReference>
<keyword evidence="1 2" id="KW-0378">Hydrolase</keyword>
<feature type="active site" evidence="1">
    <location>
        <position position="53"/>
    </location>
</feature>
<dbReference type="SMART" id="SM00235">
    <property type="entry name" value="ZnMc"/>
    <property type="match status" value="1"/>
</dbReference>
<dbReference type="PRINTS" id="PR00480">
    <property type="entry name" value="ASTACIN"/>
</dbReference>
<name>A0A5C6NLW2_9TELE</name>
<accession>A0A5C6NLW2</accession>
<reference evidence="5 6" key="1">
    <citation type="submission" date="2019-04" db="EMBL/GenBank/DDBJ databases">
        <title>Chromosome genome assembly for Takifugu flavidus.</title>
        <authorList>
            <person name="Xiao S."/>
        </authorList>
    </citation>
    <scope>NUCLEOTIDE SEQUENCE [LARGE SCALE GENOMIC DNA]</scope>
    <source>
        <strain evidence="5">HTHZ2018</strain>
        <tissue evidence="5">Muscle</tissue>
    </source>
</reference>
<feature type="compositionally biased region" description="Gly residues" evidence="3">
    <location>
        <begin position="22"/>
        <end position="32"/>
    </location>
</feature>